<evidence type="ECO:0000313" key="2">
    <source>
        <dbReference type="EMBL" id="KAF5323890.1"/>
    </source>
</evidence>
<protein>
    <recommendedName>
        <fullName evidence="4">F-box domain-containing protein</fullName>
    </recommendedName>
</protein>
<accession>A0A8H5F4V6</accession>
<feature type="compositionally biased region" description="Polar residues" evidence="1">
    <location>
        <begin position="520"/>
        <end position="539"/>
    </location>
</feature>
<name>A0A8H5F4V6_9AGAR</name>
<sequence length="555" mass="61810">MSSSSPFFPVINTDYGPSLRVTVIPDDILAELFLACLPCVEEGWPTEAAGGHEKRWETVGQNRHPSVDLSHVCRRWRRVALGTPRLWVQADICIPSFPDSKDRIRRLTQLVEAMTRRSAACTMSFKVKVAWEDRGFKWTVPTGILAPFKKLFQEFVDAVCASSARWRCFSLSGDFDGEAHGDAVIKFLDAIAGPLPALSYVFIDAEFASQRHPTRIIRPLIATPALQSVAILQPYGLLKDLPVAAWSHLKSLTLGSWKRAPGEGIQSIGMHSHTALYLLKSLRSLVHLDMHMDRIAPNEAEEYSLANITVEPVFLPHLQSLSLKGAAVAPGFATAITLPSINFLSFTSIRIMHKERQEAGLLECLFCFGCTITGFELDVVDFSEAFIVACAESLMQITTLKIGELPLRKRSDRHQAATKFMPHYYILPPRWGETPQYIPPTYIMVTFLRHLASPIEHQIPNFNPRGYRAPHLQNISLSWQTSPRGLVQAIVDLVLARSGRSAEQNKRRSSLTYHPGLVATSISEENDTTSPEFGQGRSQASCDLPCRFAAGHRSL</sequence>
<proteinExistence type="predicted"/>
<dbReference type="EMBL" id="JAACJK010000165">
    <property type="protein sequence ID" value="KAF5323890.1"/>
    <property type="molecule type" value="Genomic_DNA"/>
</dbReference>
<evidence type="ECO:0008006" key="4">
    <source>
        <dbReference type="Google" id="ProtNLM"/>
    </source>
</evidence>
<gene>
    <name evidence="2" type="ORF">D9611_008278</name>
</gene>
<dbReference type="OrthoDB" id="3365698at2759"/>
<organism evidence="2 3">
    <name type="scientific">Ephemerocybe angulata</name>
    <dbReference type="NCBI Taxonomy" id="980116"/>
    <lineage>
        <taxon>Eukaryota</taxon>
        <taxon>Fungi</taxon>
        <taxon>Dikarya</taxon>
        <taxon>Basidiomycota</taxon>
        <taxon>Agaricomycotina</taxon>
        <taxon>Agaricomycetes</taxon>
        <taxon>Agaricomycetidae</taxon>
        <taxon>Agaricales</taxon>
        <taxon>Agaricineae</taxon>
        <taxon>Psathyrellaceae</taxon>
        <taxon>Ephemerocybe</taxon>
    </lineage>
</organism>
<keyword evidence="3" id="KW-1185">Reference proteome</keyword>
<feature type="region of interest" description="Disordered" evidence="1">
    <location>
        <begin position="504"/>
        <end position="539"/>
    </location>
</feature>
<comment type="caution">
    <text evidence="2">The sequence shown here is derived from an EMBL/GenBank/DDBJ whole genome shotgun (WGS) entry which is preliminary data.</text>
</comment>
<dbReference type="Proteomes" id="UP000541558">
    <property type="component" value="Unassembled WGS sequence"/>
</dbReference>
<reference evidence="2 3" key="1">
    <citation type="journal article" date="2020" name="ISME J.">
        <title>Uncovering the hidden diversity of litter-decomposition mechanisms in mushroom-forming fungi.</title>
        <authorList>
            <person name="Floudas D."/>
            <person name="Bentzer J."/>
            <person name="Ahren D."/>
            <person name="Johansson T."/>
            <person name="Persson P."/>
            <person name="Tunlid A."/>
        </authorList>
    </citation>
    <scope>NUCLEOTIDE SEQUENCE [LARGE SCALE GENOMIC DNA]</scope>
    <source>
        <strain evidence="2 3">CBS 175.51</strain>
    </source>
</reference>
<dbReference type="AlphaFoldDB" id="A0A8H5F4V6"/>
<evidence type="ECO:0000313" key="3">
    <source>
        <dbReference type="Proteomes" id="UP000541558"/>
    </source>
</evidence>
<evidence type="ECO:0000256" key="1">
    <source>
        <dbReference type="SAM" id="MobiDB-lite"/>
    </source>
</evidence>